<gene>
    <name evidence="7" type="ORF">GUITHDRAFT_110083</name>
</gene>
<keyword evidence="3 6" id="KW-1133">Transmembrane helix</keyword>
<feature type="transmembrane region" description="Helical" evidence="6">
    <location>
        <begin position="287"/>
        <end position="311"/>
    </location>
</feature>
<evidence type="ECO:0000256" key="5">
    <source>
        <dbReference type="SAM" id="MobiDB-lite"/>
    </source>
</evidence>
<evidence type="ECO:0008006" key="10">
    <source>
        <dbReference type="Google" id="ProtNLM"/>
    </source>
</evidence>
<dbReference type="AlphaFoldDB" id="L1J7C0"/>
<keyword evidence="4 6" id="KW-0472">Membrane</keyword>
<name>L1J7C0_GUITC</name>
<reference evidence="9" key="2">
    <citation type="submission" date="2012-11" db="EMBL/GenBank/DDBJ databases">
        <authorList>
            <person name="Kuo A."/>
            <person name="Curtis B.A."/>
            <person name="Tanifuji G."/>
            <person name="Burki F."/>
            <person name="Gruber A."/>
            <person name="Irimia M."/>
            <person name="Maruyama S."/>
            <person name="Arias M.C."/>
            <person name="Ball S.G."/>
            <person name="Gile G.H."/>
            <person name="Hirakawa Y."/>
            <person name="Hopkins J.F."/>
            <person name="Rensing S.A."/>
            <person name="Schmutz J."/>
            <person name="Symeonidi A."/>
            <person name="Elias M."/>
            <person name="Eveleigh R.J."/>
            <person name="Herman E.K."/>
            <person name="Klute M.J."/>
            <person name="Nakayama T."/>
            <person name="Obornik M."/>
            <person name="Reyes-Prieto A."/>
            <person name="Armbrust E.V."/>
            <person name="Aves S.J."/>
            <person name="Beiko R.G."/>
            <person name="Coutinho P."/>
            <person name="Dacks J.B."/>
            <person name="Durnford D.G."/>
            <person name="Fast N.M."/>
            <person name="Green B.R."/>
            <person name="Grisdale C."/>
            <person name="Hempe F."/>
            <person name="Henrissat B."/>
            <person name="Hoppner M.P."/>
            <person name="Ishida K.-I."/>
            <person name="Kim E."/>
            <person name="Koreny L."/>
            <person name="Kroth P.G."/>
            <person name="Liu Y."/>
            <person name="Malik S.-B."/>
            <person name="Maier U.G."/>
            <person name="McRose D."/>
            <person name="Mock T."/>
            <person name="Neilson J.A."/>
            <person name="Onodera N.T."/>
            <person name="Poole A.M."/>
            <person name="Pritham E.J."/>
            <person name="Richards T.A."/>
            <person name="Rocap G."/>
            <person name="Roy S.W."/>
            <person name="Sarai C."/>
            <person name="Schaack S."/>
            <person name="Shirato S."/>
            <person name="Slamovits C.H."/>
            <person name="Spencer D.F."/>
            <person name="Suzuki S."/>
            <person name="Worden A.Z."/>
            <person name="Zauner S."/>
            <person name="Barry K."/>
            <person name="Bell C."/>
            <person name="Bharti A.K."/>
            <person name="Crow J.A."/>
            <person name="Grimwood J."/>
            <person name="Kramer R."/>
            <person name="Lindquist E."/>
            <person name="Lucas S."/>
            <person name="Salamov A."/>
            <person name="McFadden G.I."/>
            <person name="Lane C.E."/>
            <person name="Keeling P.J."/>
            <person name="Gray M.W."/>
            <person name="Grigoriev I.V."/>
            <person name="Archibald J.M."/>
        </authorList>
    </citation>
    <scope>NUCLEOTIDE SEQUENCE</scope>
    <source>
        <strain evidence="9">CCMP2712</strain>
    </source>
</reference>
<evidence type="ECO:0000256" key="2">
    <source>
        <dbReference type="ARBA" id="ARBA00022692"/>
    </source>
</evidence>
<keyword evidence="9" id="KW-1185">Reference proteome</keyword>
<dbReference type="PANTHER" id="PTHR10283:SF82">
    <property type="entry name" value="SOLUTE CARRIER FAMILY 13 MEMBER 2"/>
    <property type="match status" value="1"/>
</dbReference>
<proteinExistence type="predicted"/>
<feature type="transmembrane region" description="Helical" evidence="6">
    <location>
        <begin position="426"/>
        <end position="444"/>
    </location>
</feature>
<dbReference type="GO" id="GO:0005886">
    <property type="term" value="C:plasma membrane"/>
    <property type="evidence" value="ECO:0007669"/>
    <property type="project" value="TreeGrafter"/>
</dbReference>
<dbReference type="GeneID" id="17300669"/>
<feature type="region of interest" description="Disordered" evidence="5">
    <location>
        <begin position="452"/>
        <end position="492"/>
    </location>
</feature>
<dbReference type="KEGG" id="gtt:GUITHDRAFT_110083"/>
<feature type="transmembrane region" description="Helical" evidence="6">
    <location>
        <begin position="545"/>
        <end position="574"/>
    </location>
</feature>
<feature type="region of interest" description="Disordered" evidence="5">
    <location>
        <begin position="174"/>
        <end position="203"/>
    </location>
</feature>
<accession>L1J7C0</accession>
<evidence type="ECO:0000313" key="9">
    <source>
        <dbReference type="Proteomes" id="UP000011087"/>
    </source>
</evidence>
<protein>
    <recommendedName>
        <fullName evidence="10">Citrate transporter-like domain-containing protein</fullName>
    </recommendedName>
</protein>
<dbReference type="PaxDb" id="55529-EKX43975"/>
<comment type="subcellular location">
    <subcellularLocation>
        <location evidence="1">Membrane</location>
        <topology evidence="1">Multi-pass membrane protein</topology>
    </subcellularLocation>
</comment>
<keyword evidence="2 6" id="KW-0812">Transmembrane</keyword>
<evidence type="ECO:0000256" key="4">
    <source>
        <dbReference type="ARBA" id="ARBA00023136"/>
    </source>
</evidence>
<feature type="transmembrane region" description="Helical" evidence="6">
    <location>
        <begin position="97"/>
        <end position="114"/>
    </location>
</feature>
<feature type="transmembrane region" description="Helical" evidence="6">
    <location>
        <begin position="586"/>
        <end position="605"/>
    </location>
</feature>
<dbReference type="OrthoDB" id="6493944at2759"/>
<feature type="transmembrane region" description="Helical" evidence="6">
    <location>
        <begin position="331"/>
        <end position="354"/>
    </location>
</feature>
<sequence length="675" mass="73788">MMSDMLRRIRMLLKEHWNTFSYSLSGLILLVLSQSHLDGEHPKVSTAAGIALGMATMWVTTPIPVGVTAMLPLVLYPILGILDGKSVAKCYFSDTHFVFVGSFFLAIAVERVNLHRRIALNLLLLLGVKPRNLLFGFSFATFLLSTCLSNTATAIMVIPLAMAVVDQLERPREEQSCDQEVRGASSEQKEQLSPRAPSLIPGESGSEELVYEVRESLGDRSDSYLGPSSLPVSSDELPHSSDQLLGSAASESDHFRLLHGRGDQSAHRDEEDEIKQGPLAVRLRRTLALGVAYSANIGGVATLIGTPPNLVYAGQFPILFPRGPPVSFSNWFYFSAPYSLLMFLICFAILSLSLSKEPRPEGESAQEKEAMSLETEVLTKEKNSLGKIRREEIIVISHGVVLVVLWFTRTPGILSVGWSQLFSNPTYITDGTAAMLISLSLFLFPKDVERRRQSEEEEDSIQDSQDPLYPPNCPSSPTSTPFPSAPPSSSPPRRILDAEAIKEIPWSVVILLGGGFALAEGSKASGLSSWMAKSLMSLSELEPQVVLLMTILLASLMTECNSNVAATAMLLPIVAELSVGLKVSPMAHMMCATFACSFAFMLPISTPPNAIAFATNAVSARDMLKVGFFLNSIACVALTVYTMWFFKPVYGHDPFQLPWWAVDVEDDDRRAAMSL</sequence>
<evidence type="ECO:0000313" key="7">
    <source>
        <dbReference type="EMBL" id="EKX43975.1"/>
    </source>
</evidence>
<feature type="transmembrane region" description="Helical" evidence="6">
    <location>
        <begin position="626"/>
        <end position="646"/>
    </location>
</feature>
<dbReference type="Proteomes" id="UP000011087">
    <property type="component" value="Unassembled WGS sequence"/>
</dbReference>
<dbReference type="PANTHER" id="PTHR10283">
    <property type="entry name" value="SOLUTE CARRIER FAMILY 13 MEMBER"/>
    <property type="match status" value="1"/>
</dbReference>
<dbReference type="RefSeq" id="XP_005830955.1">
    <property type="nucleotide sequence ID" value="XM_005830898.1"/>
</dbReference>
<dbReference type="HOGENOM" id="CLU_005170_9_1_1"/>
<evidence type="ECO:0000256" key="6">
    <source>
        <dbReference type="SAM" id="Phobius"/>
    </source>
</evidence>
<feature type="transmembrane region" description="Helical" evidence="6">
    <location>
        <begin position="134"/>
        <end position="165"/>
    </location>
</feature>
<reference evidence="8" key="3">
    <citation type="submission" date="2016-03" db="UniProtKB">
        <authorList>
            <consortium name="EnsemblProtists"/>
        </authorList>
    </citation>
    <scope>IDENTIFICATION</scope>
</reference>
<dbReference type="EMBL" id="JH993007">
    <property type="protein sequence ID" value="EKX43975.1"/>
    <property type="molecule type" value="Genomic_DNA"/>
</dbReference>
<dbReference type="InterPro" id="IPR001898">
    <property type="entry name" value="SLC13A/DASS"/>
</dbReference>
<evidence type="ECO:0000256" key="3">
    <source>
        <dbReference type="ARBA" id="ARBA00022989"/>
    </source>
</evidence>
<feature type="compositionally biased region" description="Basic and acidic residues" evidence="5">
    <location>
        <begin position="174"/>
        <end position="192"/>
    </location>
</feature>
<dbReference type="Pfam" id="PF00939">
    <property type="entry name" value="Na_sulph_symp"/>
    <property type="match status" value="1"/>
</dbReference>
<feature type="transmembrane region" description="Helical" evidence="6">
    <location>
        <begin position="47"/>
        <end position="76"/>
    </location>
</feature>
<dbReference type="EnsemblProtists" id="EKX43975">
    <property type="protein sequence ID" value="EKX43975"/>
    <property type="gene ID" value="GUITHDRAFT_110083"/>
</dbReference>
<dbReference type="OMA" id="ASKHIEW"/>
<dbReference type="GO" id="GO:0015556">
    <property type="term" value="F:C4-dicarboxylate transmembrane transporter activity"/>
    <property type="evidence" value="ECO:0007669"/>
    <property type="project" value="UniProtKB-ARBA"/>
</dbReference>
<evidence type="ECO:0000256" key="1">
    <source>
        <dbReference type="ARBA" id="ARBA00004141"/>
    </source>
</evidence>
<feature type="region of interest" description="Disordered" evidence="5">
    <location>
        <begin position="220"/>
        <end position="245"/>
    </location>
</feature>
<evidence type="ECO:0000313" key="8">
    <source>
        <dbReference type="EnsemblProtists" id="EKX43975"/>
    </source>
</evidence>
<feature type="transmembrane region" description="Helical" evidence="6">
    <location>
        <begin position="393"/>
        <end position="414"/>
    </location>
</feature>
<organism evidence="7">
    <name type="scientific">Guillardia theta (strain CCMP2712)</name>
    <name type="common">Cryptophyte</name>
    <dbReference type="NCBI Taxonomy" id="905079"/>
    <lineage>
        <taxon>Eukaryota</taxon>
        <taxon>Cryptophyceae</taxon>
        <taxon>Pyrenomonadales</taxon>
        <taxon>Geminigeraceae</taxon>
        <taxon>Guillardia</taxon>
    </lineage>
</organism>
<reference evidence="7 9" key="1">
    <citation type="journal article" date="2012" name="Nature">
        <title>Algal genomes reveal evolutionary mosaicism and the fate of nucleomorphs.</title>
        <authorList>
            <consortium name="DOE Joint Genome Institute"/>
            <person name="Curtis B.A."/>
            <person name="Tanifuji G."/>
            <person name="Burki F."/>
            <person name="Gruber A."/>
            <person name="Irimia M."/>
            <person name="Maruyama S."/>
            <person name="Arias M.C."/>
            <person name="Ball S.G."/>
            <person name="Gile G.H."/>
            <person name="Hirakawa Y."/>
            <person name="Hopkins J.F."/>
            <person name="Kuo A."/>
            <person name="Rensing S.A."/>
            <person name="Schmutz J."/>
            <person name="Symeonidi A."/>
            <person name="Elias M."/>
            <person name="Eveleigh R.J."/>
            <person name="Herman E.K."/>
            <person name="Klute M.J."/>
            <person name="Nakayama T."/>
            <person name="Obornik M."/>
            <person name="Reyes-Prieto A."/>
            <person name="Armbrust E.V."/>
            <person name="Aves S.J."/>
            <person name="Beiko R.G."/>
            <person name="Coutinho P."/>
            <person name="Dacks J.B."/>
            <person name="Durnford D.G."/>
            <person name="Fast N.M."/>
            <person name="Green B.R."/>
            <person name="Grisdale C.J."/>
            <person name="Hempel F."/>
            <person name="Henrissat B."/>
            <person name="Hoppner M.P."/>
            <person name="Ishida K."/>
            <person name="Kim E."/>
            <person name="Koreny L."/>
            <person name="Kroth P.G."/>
            <person name="Liu Y."/>
            <person name="Malik S.B."/>
            <person name="Maier U.G."/>
            <person name="McRose D."/>
            <person name="Mock T."/>
            <person name="Neilson J.A."/>
            <person name="Onodera N.T."/>
            <person name="Poole A.M."/>
            <person name="Pritham E.J."/>
            <person name="Richards T.A."/>
            <person name="Rocap G."/>
            <person name="Roy S.W."/>
            <person name="Sarai C."/>
            <person name="Schaack S."/>
            <person name="Shirato S."/>
            <person name="Slamovits C.H."/>
            <person name="Spencer D.F."/>
            <person name="Suzuki S."/>
            <person name="Worden A.Z."/>
            <person name="Zauner S."/>
            <person name="Barry K."/>
            <person name="Bell C."/>
            <person name="Bharti A.K."/>
            <person name="Crow J.A."/>
            <person name="Grimwood J."/>
            <person name="Kramer R."/>
            <person name="Lindquist E."/>
            <person name="Lucas S."/>
            <person name="Salamov A."/>
            <person name="McFadden G.I."/>
            <person name="Lane C.E."/>
            <person name="Keeling P.J."/>
            <person name="Gray M.W."/>
            <person name="Grigoriev I.V."/>
            <person name="Archibald J.M."/>
        </authorList>
    </citation>
    <scope>NUCLEOTIDE SEQUENCE</scope>
    <source>
        <strain evidence="7 9">CCMP2712</strain>
    </source>
</reference>
<dbReference type="eggNOG" id="KOG1281">
    <property type="taxonomic scope" value="Eukaryota"/>
</dbReference>
<dbReference type="GO" id="GO:0005310">
    <property type="term" value="F:dicarboxylic acid transmembrane transporter activity"/>
    <property type="evidence" value="ECO:0007669"/>
    <property type="project" value="UniProtKB-ARBA"/>
</dbReference>